<feature type="domain" description="DUF4158" evidence="6">
    <location>
        <begin position="6"/>
        <end position="170"/>
    </location>
</feature>
<dbReference type="AlphaFoldDB" id="A0A2R5G5S8"/>
<dbReference type="GO" id="GO:0003677">
    <property type="term" value="F:DNA binding"/>
    <property type="evidence" value="ECO:0007669"/>
    <property type="project" value="UniProtKB-KW"/>
</dbReference>
<evidence type="ECO:0000313" key="8">
    <source>
        <dbReference type="Proteomes" id="UP000245124"/>
    </source>
</evidence>
<dbReference type="InterPro" id="IPR025296">
    <property type="entry name" value="DUF4158"/>
</dbReference>
<evidence type="ECO:0000256" key="1">
    <source>
        <dbReference type="ARBA" id="ARBA00009402"/>
    </source>
</evidence>
<sequence>MATRELLSDIQRIQFTQIPIDITDRDIVRYYTFNTDDLKVINSRRRVHNRLGMAVQLCYLRFPGRVWELGEKVPNSILSYVASQLSVKPKFFKKYAVRDTTRREHLAELQKVLGYDSMSISHYKRLSKWLMKLAFNTDKGIALVEALIEEMRRTKIIIPAMSTVERLAWETRRRAQNQFYLSLTQRLTTIQKKELDGLLVINVEKNRTPLVWLRQPPGVANPKNFLKILDKFEFIRDLNLDSSCLAKVHHNRLVQLTRIGVKTTPAHIARLDELRRYATLVAFLLETSAIFVDTAISMHDKMIGKLFRRSENQRNQNFQHDGKAINEKVRLYADIGDALINAREGEGDAYAAIESVLSWDDFLKSVEEAGKLARPADFDYFDLLDRRYSQLRRYTPTLLSAFEFKASNPAAAIIEALNLIKELNDTNRRNIPDDAPVDFIKPRWLKYVFNNGKIDRHYYEMCVLSELRDCLRSGDISVAGSRQYQNFEDYLLPQDQWQILCNNNEIPVAITTDFTTYIKQRQELLFEQFDKVSDLLATDKLPGVLIENEKLVISPVISNMPDGATQFGDRIYNLLPRIKLTELLIEVDSWTGFTKHFTHLQTGELASDKIILLSTILADAINLGLVKMAEALPSPDLTFERLAWVDDWYIRDETYSKALAEIINFHTKIPFSAYWGDGKTSSSDGQRFKAAGPKTYIPHFKLKYKGITAKIKAKNQAN</sequence>
<keyword evidence="3" id="KW-0238">DNA-binding</keyword>
<keyword evidence="2" id="KW-0815">Transposition</keyword>
<feature type="domain" description="Tn3 transposase DDE" evidence="5">
    <location>
        <begin position="582"/>
        <end position="706"/>
    </location>
</feature>
<reference evidence="7 8" key="1">
    <citation type="submission" date="2017-06" db="EMBL/GenBank/DDBJ databases">
        <title>Genome sequencing of cyanobaciteial culture collection at National Institute for Environmental Studies (NIES).</title>
        <authorList>
            <person name="Hirose Y."/>
            <person name="Shimura Y."/>
            <person name="Fujisawa T."/>
            <person name="Nakamura Y."/>
            <person name="Kawachi M."/>
        </authorList>
    </citation>
    <scope>NUCLEOTIDE SEQUENCE [LARGE SCALE GENOMIC DNA]</scope>
    <source>
        <strain evidence="7 8">NIES-4072</strain>
    </source>
</reference>
<dbReference type="Proteomes" id="UP000245124">
    <property type="component" value="Unassembled WGS sequence"/>
</dbReference>
<dbReference type="GO" id="GO:0004803">
    <property type="term" value="F:transposase activity"/>
    <property type="evidence" value="ECO:0007669"/>
    <property type="project" value="InterPro"/>
</dbReference>
<gene>
    <name evidence="7" type="ORF">NIES4072_68160</name>
</gene>
<dbReference type="NCBIfam" id="NF033527">
    <property type="entry name" value="transpos_Tn3"/>
    <property type="match status" value="1"/>
</dbReference>
<proteinExistence type="inferred from homology"/>
<dbReference type="OrthoDB" id="51846at2"/>
<dbReference type="RefSeq" id="WP_109013058.1">
    <property type="nucleotide sequence ID" value="NZ_BDUD01000002.1"/>
</dbReference>
<evidence type="ECO:0000313" key="7">
    <source>
        <dbReference type="EMBL" id="GBG23104.1"/>
    </source>
</evidence>
<dbReference type="Pfam" id="PF01526">
    <property type="entry name" value="DDE_Tnp_Tn3"/>
    <property type="match status" value="1"/>
</dbReference>
<evidence type="ECO:0000256" key="3">
    <source>
        <dbReference type="ARBA" id="ARBA00023125"/>
    </source>
</evidence>
<dbReference type="Pfam" id="PF13700">
    <property type="entry name" value="DUF4158"/>
    <property type="match status" value="1"/>
</dbReference>
<dbReference type="GO" id="GO:0006313">
    <property type="term" value="P:DNA transposition"/>
    <property type="evidence" value="ECO:0007669"/>
    <property type="project" value="InterPro"/>
</dbReference>
<dbReference type="EMBL" id="BDUD01000002">
    <property type="protein sequence ID" value="GBG23104.1"/>
    <property type="molecule type" value="Genomic_DNA"/>
</dbReference>
<evidence type="ECO:0000256" key="2">
    <source>
        <dbReference type="ARBA" id="ARBA00022578"/>
    </source>
</evidence>
<keyword evidence="4" id="KW-0233">DNA recombination</keyword>
<evidence type="ECO:0000259" key="5">
    <source>
        <dbReference type="Pfam" id="PF01526"/>
    </source>
</evidence>
<comment type="similarity">
    <text evidence="1">Belongs to the transposase 7 family.</text>
</comment>
<dbReference type="InterPro" id="IPR002513">
    <property type="entry name" value="Tn3_Tnp_DDE_dom"/>
</dbReference>
<evidence type="ECO:0000256" key="4">
    <source>
        <dbReference type="ARBA" id="ARBA00023172"/>
    </source>
</evidence>
<accession>A0A2R5G5S8</accession>
<evidence type="ECO:0000259" key="6">
    <source>
        <dbReference type="Pfam" id="PF13700"/>
    </source>
</evidence>
<comment type="caution">
    <text evidence="7">The sequence shown here is derived from an EMBL/GenBank/DDBJ whole genome shotgun (WGS) entry which is preliminary data.</text>
</comment>
<organism evidence="7 8">
    <name type="scientific">Nostoc commune NIES-4072</name>
    <dbReference type="NCBI Taxonomy" id="2005467"/>
    <lineage>
        <taxon>Bacteria</taxon>
        <taxon>Bacillati</taxon>
        <taxon>Cyanobacteriota</taxon>
        <taxon>Cyanophyceae</taxon>
        <taxon>Nostocales</taxon>
        <taxon>Nostocaceae</taxon>
        <taxon>Nostoc</taxon>
    </lineage>
</organism>
<keyword evidence="8" id="KW-1185">Reference proteome</keyword>
<dbReference type="InterPro" id="IPR047653">
    <property type="entry name" value="Tn3-like_transpos"/>
</dbReference>
<name>A0A2R5G5S8_NOSCO</name>
<protein>
    <submittedName>
        <fullName evidence="7">Transposase Tn3 family protein</fullName>
    </submittedName>
</protein>